<keyword evidence="2" id="KW-1185">Reference proteome</keyword>
<evidence type="ECO:0000313" key="1">
    <source>
        <dbReference type="EMBL" id="GGG02518.1"/>
    </source>
</evidence>
<name>A0ABQ1VYK6_9BACL</name>
<organism evidence="1 2">
    <name type="scientific">Paenibacillus aceti</name>
    <dbReference type="NCBI Taxonomy" id="1820010"/>
    <lineage>
        <taxon>Bacteria</taxon>
        <taxon>Bacillati</taxon>
        <taxon>Bacillota</taxon>
        <taxon>Bacilli</taxon>
        <taxon>Bacillales</taxon>
        <taxon>Paenibacillaceae</taxon>
        <taxon>Paenibacillus</taxon>
    </lineage>
</organism>
<evidence type="ECO:0008006" key="3">
    <source>
        <dbReference type="Google" id="ProtNLM"/>
    </source>
</evidence>
<accession>A0ABQ1VYK6</accession>
<comment type="caution">
    <text evidence="1">The sequence shown here is derived from an EMBL/GenBank/DDBJ whole genome shotgun (WGS) entry which is preliminary data.</text>
</comment>
<dbReference type="RefSeq" id="WP_120462926.1">
    <property type="nucleotide sequence ID" value="NZ_BMIW01000017.1"/>
</dbReference>
<dbReference type="EMBL" id="BMIW01000017">
    <property type="protein sequence ID" value="GGG02518.1"/>
    <property type="molecule type" value="Genomic_DNA"/>
</dbReference>
<evidence type="ECO:0000313" key="2">
    <source>
        <dbReference type="Proteomes" id="UP000608420"/>
    </source>
</evidence>
<reference evidence="2" key="1">
    <citation type="journal article" date="2019" name="Int. J. Syst. Evol. Microbiol.">
        <title>The Global Catalogue of Microorganisms (GCM) 10K type strain sequencing project: providing services to taxonomists for standard genome sequencing and annotation.</title>
        <authorList>
            <consortium name="The Broad Institute Genomics Platform"/>
            <consortium name="The Broad Institute Genome Sequencing Center for Infectious Disease"/>
            <person name="Wu L."/>
            <person name="Ma J."/>
        </authorList>
    </citation>
    <scope>NUCLEOTIDE SEQUENCE [LARGE SCALE GENOMIC DNA]</scope>
    <source>
        <strain evidence="2">CGMCC 1.15420</strain>
    </source>
</reference>
<sequence>MEYEELKQRVSMGEEFQFYYQGESYWISRNQEGFYLTRVKDSNSQAFKTSGELFENGRIEGKTILALWNELDF</sequence>
<protein>
    <recommendedName>
        <fullName evidence="3">Phage protein</fullName>
    </recommendedName>
</protein>
<dbReference type="Proteomes" id="UP000608420">
    <property type="component" value="Unassembled WGS sequence"/>
</dbReference>
<gene>
    <name evidence="1" type="ORF">GCM10010913_25330</name>
</gene>
<proteinExistence type="predicted"/>